<accession>A0A8H5B6Z2</accession>
<feature type="compositionally biased region" description="Basic and acidic residues" evidence="1">
    <location>
        <begin position="403"/>
        <end position="429"/>
    </location>
</feature>
<feature type="region of interest" description="Disordered" evidence="1">
    <location>
        <begin position="657"/>
        <end position="684"/>
    </location>
</feature>
<protein>
    <submittedName>
        <fullName evidence="2">Uncharacterized protein</fullName>
    </submittedName>
</protein>
<feature type="compositionally biased region" description="Basic and acidic residues" evidence="1">
    <location>
        <begin position="1"/>
        <end position="16"/>
    </location>
</feature>
<feature type="region of interest" description="Disordered" evidence="1">
    <location>
        <begin position="607"/>
        <end position="634"/>
    </location>
</feature>
<gene>
    <name evidence="2" type="ORF">D9619_012518</name>
</gene>
<feature type="region of interest" description="Disordered" evidence="1">
    <location>
        <begin position="539"/>
        <end position="577"/>
    </location>
</feature>
<feature type="region of interest" description="Disordered" evidence="1">
    <location>
        <begin position="1"/>
        <end position="26"/>
    </location>
</feature>
<feature type="compositionally biased region" description="Acidic residues" evidence="1">
    <location>
        <begin position="559"/>
        <end position="570"/>
    </location>
</feature>
<proteinExistence type="predicted"/>
<feature type="region of interest" description="Disordered" evidence="1">
    <location>
        <begin position="748"/>
        <end position="768"/>
    </location>
</feature>
<evidence type="ECO:0000313" key="2">
    <source>
        <dbReference type="EMBL" id="KAF5317673.1"/>
    </source>
</evidence>
<evidence type="ECO:0000256" key="1">
    <source>
        <dbReference type="SAM" id="MobiDB-lite"/>
    </source>
</evidence>
<name>A0A8H5B6Z2_9AGAR</name>
<feature type="region of interest" description="Disordered" evidence="1">
    <location>
        <begin position="499"/>
        <end position="519"/>
    </location>
</feature>
<sequence>MQQSSDDSRSLREHPAQFDQPSASLDQQLSSLASGSALDLIDHQYRSTMAENPTFSSSHTVPQQVNVSQVNLSARPPVQSNGAGAQPMYLMHNDGLWHPEGSSPAPMCEPRTQSPISPATQHPYSVSAHAWQSAILDRGDRSNGNGFTTGIADARSDTIPRISGRRRSTQLIISARVNNRLPFHVQHQSLQRSQINLIAQEQSTASTHMPSARCGLQPAECSSAHLEIAETSAPSPRIAPTVAVNSVGSGPSFNYNIDENRYHTPGESGERMLQFSPAQVDLLQQQMREYTAFMEIARSSEPQDLCPGASSKQIVCTAPQNWSTQDQPQPEASSTQAPLEPFYEQSDQDAHRGRQSSGQADIPSTSAVPENTIRESTSGPGPVSGSGNHAGGPTDKRRKRNPSRQDTETGDAPKTKRRRRNEDFVDYGDAKTPLERARAALAMGLGGKTKKDCDPTQPIRCRLAPIPGYMPDEDGLCGYLCADSCELVAHVLAPKTPAAGQRPGHGIGGSKGNKAATAARNPDDVGICTWGDVRGCTFNPAHGSDSGMGRGKGKRKAVEEDDEDDSDSDSEGPSLDGMVVGNLARHIVTVHGLLTRKQESSIKMALKMTSRGKKRANRPARSHSSATASVSVEEGQGSALRVFSDISLTNTPFVLDDQPAREGYHAHDNSSGDTTRQDENGVPSASDVAVNSVARGQLIQLPLSSYTPPEPPFSIQSVSDTCSEGIRRERNSVATDLALFLLTGHLSNNTNDGRPTAQHNSPSDFTSALHTQSNLNHQDYSDVQAESSRSTDQSPFSFIDNSNNHDFNFLTFGTGANPAPSVGTTYMTFNEPTGLYPTMGHEFTLGTNVMHDFQFGPQGIWGLGQDVPYHESHEQQNHEFRPLAHGMSESTLGIELKLDENGSTSDVNRNQGLYEDFDLKQYTDTQAGDSHPNNAHSQSNTQTQGIEPQNNFWDELEYVGYEQRCDLGGAIARENSENGSIET</sequence>
<feature type="region of interest" description="Disordered" evidence="1">
    <location>
        <begin position="924"/>
        <end position="947"/>
    </location>
</feature>
<feature type="compositionally biased region" description="Basic and acidic residues" evidence="1">
    <location>
        <begin position="658"/>
        <end position="679"/>
    </location>
</feature>
<dbReference type="EMBL" id="JAACJJ010000032">
    <property type="protein sequence ID" value="KAF5317673.1"/>
    <property type="molecule type" value="Genomic_DNA"/>
</dbReference>
<dbReference type="Proteomes" id="UP000567179">
    <property type="component" value="Unassembled WGS sequence"/>
</dbReference>
<dbReference type="AlphaFoldDB" id="A0A8H5B6Z2"/>
<reference evidence="2 3" key="1">
    <citation type="journal article" date="2020" name="ISME J.">
        <title>Uncovering the hidden diversity of litter-decomposition mechanisms in mushroom-forming fungi.</title>
        <authorList>
            <person name="Floudas D."/>
            <person name="Bentzer J."/>
            <person name="Ahren D."/>
            <person name="Johansson T."/>
            <person name="Persson P."/>
            <person name="Tunlid A."/>
        </authorList>
    </citation>
    <scope>NUCLEOTIDE SEQUENCE [LARGE SCALE GENOMIC DNA]</scope>
    <source>
        <strain evidence="2 3">CBS 101986</strain>
    </source>
</reference>
<organism evidence="2 3">
    <name type="scientific">Psilocybe cf. subviscida</name>
    <dbReference type="NCBI Taxonomy" id="2480587"/>
    <lineage>
        <taxon>Eukaryota</taxon>
        <taxon>Fungi</taxon>
        <taxon>Dikarya</taxon>
        <taxon>Basidiomycota</taxon>
        <taxon>Agaricomycotina</taxon>
        <taxon>Agaricomycetes</taxon>
        <taxon>Agaricomycetidae</taxon>
        <taxon>Agaricales</taxon>
        <taxon>Agaricineae</taxon>
        <taxon>Strophariaceae</taxon>
        <taxon>Psilocybe</taxon>
    </lineage>
</organism>
<keyword evidence="3" id="KW-1185">Reference proteome</keyword>
<feature type="compositionally biased region" description="Polar residues" evidence="1">
    <location>
        <begin position="355"/>
        <end position="369"/>
    </location>
</feature>
<evidence type="ECO:0000313" key="3">
    <source>
        <dbReference type="Proteomes" id="UP000567179"/>
    </source>
</evidence>
<feature type="compositionally biased region" description="Basic residues" evidence="1">
    <location>
        <begin position="610"/>
        <end position="621"/>
    </location>
</feature>
<comment type="caution">
    <text evidence="2">The sequence shown here is derived from an EMBL/GenBank/DDBJ whole genome shotgun (WGS) entry which is preliminary data.</text>
</comment>
<feature type="region of interest" description="Disordered" evidence="1">
    <location>
        <begin position="344"/>
        <end position="429"/>
    </location>
</feature>